<dbReference type="OrthoDB" id="581879at2"/>
<evidence type="ECO:0000313" key="8">
    <source>
        <dbReference type="Proteomes" id="UP000030111"/>
    </source>
</evidence>
<evidence type="ECO:0000259" key="6">
    <source>
        <dbReference type="Pfam" id="PF13515"/>
    </source>
</evidence>
<organism evidence="7 8">
    <name type="scientific">Flavobacterium subsaxonicum WB 4.1-42 = DSM 21790</name>
    <dbReference type="NCBI Taxonomy" id="1121898"/>
    <lineage>
        <taxon>Bacteria</taxon>
        <taxon>Pseudomonadati</taxon>
        <taxon>Bacteroidota</taxon>
        <taxon>Flavobacteriia</taxon>
        <taxon>Flavobacteriales</taxon>
        <taxon>Flavobacteriaceae</taxon>
        <taxon>Flavobacterium</taxon>
    </lineage>
</organism>
<feature type="transmembrane region" description="Helical" evidence="5">
    <location>
        <begin position="149"/>
        <end position="167"/>
    </location>
</feature>
<dbReference type="InterPro" id="IPR049453">
    <property type="entry name" value="Memb_transporter_dom"/>
</dbReference>
<keyword evidence="2 5" id="KW-0812">Transmembrane</keyword>
<comment type="subcellular location">
    <subcellularLocation>
        <location evidence="1">Membrane</location>
        <topology evidence="1">Multi-pass membrane protein</topology>
    </subcellularLocation>
</comment>
<feature type="transmembrane region" description="Helical" evidence="5">
    <location>
        <begin position="286"/>
        <end position="308"/>
    </location>
</feature>
<feature type="transmembrane region" description="Helical" evidence="5">
    <location>
        <begin position="124"/>
        <end position="143"/>
    </location>
</feature>
<evidence type="ECO:0000313" key="7">
    <source>
        <dbReference type="EMBL" id="KGO91948.1"/>
    </source>
</evidence>
<reference evidence="7 8" key="1">
    <citation type="submission" date="2013-09" db="EMBL/GenBank/DDBJ databases">
        <authorList>
            <person name="Zeng Z."/>
            <person name="Chen C."/>
        </authorList>
    </citation>
    <scope>NUCLEOTIDE SEQUENCE [LARGE SCALE GENOMIC DNA]</scope>
    <source>
        <strain evidence="7 8">WB 4.1-42</strain>
    </source>
</reference>
<gene>
    <name evidence="7" type="ORF">Q766_14995</name>
</gene>
<feature type="transmembrane region" description="Helical" evidence="5">
    <location>
        <begin position="253"/>
        <end position="274"/>
    </location>
</feature>
<proteinExistence type="predicted"/>
<feature type="domain" description="Integral membrane bound transporter" evidence="6">
    <location>
        <begin position="205"/>
        <end position="331"/>
    </location>
</feature>
<feature type="transmembrane region" description="Helical" evidence="5">
    <location>
        <begin position="188"/>
        <end position="209"/>
    </location>
</feature>
<feature type="transmembrane region" description="Helical" evidence="5">
    <location>
        <begin position="21"/>
        <end position="43"/>
    </location>
</feature>
<accession>A0A0A2MKC8</accession>
<keyword evidence="3 5" id="KW-1133">Transmembrane helix</keyword>
<dbReference type="EMBL" id="JRLY01000013">
    <property type="protein sequence ID" value="KGO91948.1"/>
    <property type="molecule type" value="Genomic_DNA"/>
</dbReference>
<name>A0A0A2MKC8_9FLAO</name>
<sequence length="358" mass="39497">MSHQKIISEFKELYALKQSARSWHVPFLAAMCVGVPLLAGYFLGNVHNGALASLGGLVILYLPEATFTNRMITLMVCSFGLLASFCLGLIFSFNPIVAAVVLGGFTFSVHRITRYFKMKPPGNFFFIMLAAVAMCMPFNAALIPYQTGIIGMGCMCACLLALLYGVLVRGKESTNNPQEIIIVKKRSYFLGGIESAIFGLFIGLSLLTAKMLQLNNPYWVPVSCLAVMQGVSTKHIWQRSLQRIAGTFLGLGLAWFLLTLHLPEWCICLVIVLMQFVVEMLITRNYGLAVVFITTLTLMLAEFGSAIANLPNALVIARFADIVIGSAIGAVGGYFLYHQKLKSKMQRQLRKTRVILKR</sequence>
<dbReference type="eggNOG" id="COG4129">
    <property type="taxonomic scope" value="Bacteria"/>
</dbReference>
<feature type="transmembrane region" description="Helical" evidence="5">
    <location>
        <begin position="314"/>
        <end position="337"/>
    </location>
</feature>
<feature type="transmembrane region" description="Helical" evidence="5">
    <location>
        <begin position="49"/>
        <end position="65"/>
    </location>
</feature>
<evidence type="ECO:0000256" key="4">
    <source>
        <dbReference type="ARBA" id="ARBA00023136"/>
    </source>
</evidence>
<dbReference type="Proteomes" id="UP000030111">
    <property type="component" value="Unassembled WGS sequence"/>
</dbReference>
<evidence type="ECO:0000256" key="5">
    <source>
        <dbReference type="SAM" id="Phobius"/>
    </source>
</evidence>
<dbReference type="GO" id="GO:0016020">
    <property type="term" value="C:membrane"/>
    <property type="evidence" value="ECO:0007669"/>
    <property type="project" value="UniProtKB-SubCell"/>
</dbReference>
<keyword evidence="4 5" id="KW-0472">Membrane</keyword>
<dbReference type="AlphaFoldDB" id="A0A0A2MKC8"/>
<dbReference type="STRING" id="1121898.GCA_000422725_03615"/>
<keyword evidence="8" id="KW-1185">Reference proteome</keyword>
<comment type="caution">
    <text evidence="7">The sequence shown here is derived from an EMBL/GenBank/DDBJ whole genome shotgun (WGS) entry which is preliminary data.</text>
</comment>
<evidence type="ECO:0000256" key="3">
    <source>
        <dbReference type="ARBA" id="ARBA00022989"/>
    </source>
</evidence>
<evidence type="ECO:0000256" key="1">
    <source>
        <dbReference type="ARBA" id="ARBA00004141"/>
    </source>
</evidence>
<evidence type="ECO:0000256" key="2">
    <source>
        <dbReference type="ARBA" id="ARBA00022692"/>
    </source>
</evidence>
<protein>
    <recommendedName>
        <fullName evidence="6">Integral membrane bound transporter domain-containing protein</fullName>
    </recommendedName>
</protein>
<dbReference type="Pfam" id="PF13515">
    <property type="entry name" value="FUSC_2"/>
    <property type="match status" value="1"/>
</dbReference>
<feature type="transmembrane region" description="Helical" evidence="5">
    <location>
        <begin position="96"/>
        <end position="112"/>
    </location>
</feature>
<dbReference type="RefSeq" id="WP_026989715.1">
    <property type="nucleotide sequence ID" value="NZ_AUGP01000001.1"/>
</dbReference>